<evidence type="ECO:0000313" key="1">
    <source>
        <dbReference type="EMBL" id="VDN95666.1"/>
    </source>
</evidence>
<reference evidence="3" key="1">
    <citation type="submission" date="2017-02" db="UniProtKB">
        <authorList>
            <consortium name="WormBaseParasite"/>
        </authorList>
    </citation>
    <scope>IDENTIFICATION</scope>
</reference>
<organism evidence="3">
    <name type="scientific">Brugia pahangi</name>
    <name type="common">Filarial nematode worm</name>
    <dbReference type="NCBI Taxonomy" id="6280"/>
    <lineage>
        <taxon>Eukaryota</taxon>
        <taxon>Metazoa</taxon>
        <taxon>Ecdysozoa</taxon>
        <taxon>Nematoda</taxon>
        <taxon>Chromadorea</taxon>
        <taxon>Rhabditida</taxon>
        <taxon>Spirurina</taxon>
        <taxon>Spiruromorpha</taxon>
        <taxon>Filarioidea</taxon>
        <taxon>Onchocercidae</taxon>
        <taxon>Brugia</taxon>
    </lineage>
</organism>
<dbReference type="EMBL" id="UZAD01013695">
    <property type="protein sequence ID" value="VDN95666.1"/>
    <property type="molecule type" value="Genomic_DNA"/>
</dbReference>
<evidence type="ECO:0000313" key="2">
    <source>
        <dbReference type="Proteomes" id="UP000278627"/>
    </source>
</evidence>
<protein>
    <submittedName>
        <fullName evidence="3">Ovule protein</fullName>
    </submittedName>
</protein>
<evidence type="ECO:0000313" key="3">
    <source>
        <dbReference type="WBParaSite" id="BPAG_0001455301-mRNA-1"/>
    </source>
</evidence>
<dbReference type="Proteomes" id="UP000278627">
    <property type="component" value="Unassembled WGS sequence"/>
</dbReference>
<keyword evidence="2" id="KW-1185">Reference proteome</keyword>
<accession>A0A0N4TZT3</accession>
<name>A0A0N4TZT3_BRUPA</name>
<dbReference type="AlphaFoldDB" id="A0A0N4TZT3"/>
<gene>
    <name evidence="1" type="ORF">BPAG_LOCUS14481</name>
</gene>
<sequence length="160" mass="18390">MTGCILDPNWHLTSSTTPWTSKMHSRCSSEIHQMMRSTECQTEHKSPSLRCKLNRYFQAKPKRSSDIPMKILKVNSLKNYQSKRKRQFSGQLPNLQIFVQHSGSSPKIVSSSLPQNVYGSYQSPAISSMKTIHRYPGKELFIKHTSPIHPVLQKNTFSFH</sequence>
<dbReference type="WBParaSite" id="BPAG_0001455301-mRNA-1">
    <property type="protein sequence ID" value="BPAG_0001455301-mRNA-1"/>
    <property type="gene ID" value="BPAG_0001455301"/>
</dbReference>
<reference evidence="1 2" key="2">
    <citation type="submission" date="2018-11" db="EMBL/GenBank/DDBJ databases">
        <authorList>
            <consortium name="Pathogen Informatics"/>
        </authorList>
    </citation>
    <scope>NUCLEOTIDE SEQUENCE [LARGE SCALE GENOMIC DNA]</scope>
</reference>
<proteinExistence type="predicted"/>